<evidence type="ECO:0000313" key="11">
    <source>
        <dbReference type="Proteomes" id="UP001304300"/>
    </source>
</evidence>
<feature type="transmembrane region" description="Helical" evidence="8">
    <location>
        <begin position="267"/>
        <end position="284"/>
    </location>
</feature>
<feature type="region of interest" description="Disordered" evidence="7">
    <location>
        <begin position="509"/>
        <end position="534"/>
    </location>
</feature>
<feature type="transmembrane region" description="Helical" evidence="8">
    <location>
        <begin position="471"/>
        <end position="487"/>
    </location>
</feature>
<feature type="transmembrane region" description="Helical" evidence="8">
    <location>
        <begin position="175"/>
        <end position="194"/>
    </location>
</feature>
<feature type="transmembrane region" description="Helical" evidence="8">
    <location>
        <begin position="6"/>
        <end position="26"/>
    </location>
</feature>
<comment type="similarity">
    <text evidence="2">Belongs to the complex I subunit 4 family.</text>
</comment>
<keyword evidence="4 8" id="KW-1133">Transmembrane helix</keyword>
<feature type="transmembrane region" description="Helical" evidence="8">
    <location>
        <begin position="119"/>
        <end position="137"/>
    </location>
</feature>
<feature type="transmembrane region" description="Helical" evidence="8">
    <location>
        <begin position="78"/>
        <end position="107"/>
    </location>
</feature>
<reference evidence="10 11" key="1">
    <citation type="submission" date="2023-10" db="EMBL/GenBank/DDBJ databases">
        <title>Rubellicoccus peritrichatus gen. nov., sp. nov., isolated from an algae of coral reef tank.</title>
        <authorList>
            <person name="Luo J."/>
        </authorList>
    </citation>
    <scope>NUCLEOTIDE SEQUENCE [LARGE SCALE GENOMIC DNA]</scope>
    <source>
        <strain evidence="10 11">CR14</strain>
    </source>
</reference>
<evidence type="ECO:0000259" key="9">
    <source>
        <dbReference type="Pfam" id="PF00361"/>
    </source>
</evidence>
<dbReference type="EMBL" id="CP136920">
    <property type="protein sequence ID" value="WOO39487.1"/>
    <property type="molecule type" value="Genomic_DNA"/>
</dbReference>
<evidence type="ECO:0000256" key="2">
    <source>
        <dbReference type="ARBA" id="ARBA00009025"/>
    </source>
</evidence>
<dbReference type="AlphaFoldDB" id="A0AAQ3L8A1"/>
<gene>
    <name evidence="10" type="ORF">RZN69_12755</name>
</gene>
<dbReference type="GO" id="GO:0003954">
    <property type="term" value="F:NADH dehydrogenase activity"/>
    <property type="evidence" value="ECO:0007669"/>
    <property type="project" value="TreeGrafter"/>
</dbReference>
<keyword evidence="11" id="KW-1185">Reference proteome</keyword>
<dbReference type="KEGG" id="puo:RZN69_12755"/>
<organism evidence="10 11">
    <name type="scientific">Rubellicoccus peritrichatus</name>
    <dbReference type="NCBI Taxonomy" id="3080537"/>
    <lineage>
        <taxon>Bacteria</taxon>
        <taxon>Pseudomonadati</taxon>
        <taxon>Verrucomicrobiota</taxon>
        <taxon>Opitutia</taxon>
        <taxon>Puniceicoccales</taxon>
        <taxon>Cerasicoccaceae</taxon>
        <taxon>Rubellicoccus</taxon>
    </lineage>
</organism>
<dbReference type="PANTHER" id="PTHR43507:SF4">
    <property type="entry name" value="PROTON-TRANSLOCATING NADH-QUINONE OXIDOREDUCTASE, CHAIN M"/>
    <property type="match status" value="1"/>
</dbReference>
<evidence type="ECO:0000256" key="5">
    <source>
        <dbReference type="ARBA" id="ARBA00023136"/>
    </source>
</evidence>
<dbReference type="PANTHER" id="PTHR43507">
    <property type="entry name" value="NADH-UBIQUINONE OXIDOREDUCTASE CHAIN 4"/>
    <property type="match status" value="1"/>
</dbReference>
<evidence type="ECO:0000256" key="1">
    <source>
        <dbReference type="ARBA" id="ARBA00004127"/>
    </source>
</evidence>
<dbReference type="EC" id="1.6.5.-" evidence="10"/>
<dbReference type="RefSeq" id="WP_317831399.1">
    <property type="nucleotide sequence ID" value="NZ_CP136920.1"/>
</dbReference>
<evidence type="ECO:0000256" key="6">
    <source>
        <dbReference type="RuleBase" id="RU000320"/>
    </source>
</evidence>
<dbReference type="InterPro" id="IPR003918">
    <property type="entry name" value="NADH_UbQ_OxRdtase"/>
</dbReference>
<dbReference type="NCBIfam" id="TIGR01972">
    <property type="entry name" value="NDH_I_M"/>
    <property type="match status" value="1"/>
</dbReference>
<dbReference type="GO" id="GO:0008137">
    <property type="term" value="F:NADH dehydrogenase (ubiquinone) activity"/>
    <property type="evidence" value="ECO:0007669"/>
    <property type="project" value="InterPro"/>
</dbReference>
<sequence>MESDLNSILLQLAIYVPLVCAIVLIFGKSLGETPIKGIAGIGFVFPAIVAIYLCFQFACATKDPSGYAFLSNFDTGLQASVGISLMLGLNGISMPLFLLAGLVGLAAGIHAIQSKAERLPLYLLLLLIMQGGLMGVFASVDIFFFYFFHELALIPTFIMVGIWGGQGRRSSAMELTIYLTLGAMLSLLGLIYLSTASDLNTYNLIELRKLVAEVPLSQVIQENIFGLLLFGFGILVSLFPFHSWAPRGYAAMPTGAAMLHSGVLKKFGLYGLIQVAAPLVPQGVAHWSELLVWLALGNIVIIGFVTISQRDLKQMIGYSSVMHMGYIFLGFATMSVIGVGGAVLLMVAHGLSVALMFMLATAVFNRTRTYDMHEIGGLGPHAPILAGFFVAASLASVGLPGFANFWGEFTVFISLWEKYAWAVAPAVLGVIISAVYGMRAIARVFFGEETEPFKKTVAEGKISDITMGERIPASILVIALVVIGIWPQSISTPINNAVTEISAFTETPTKVADTESETDKIASVQIQDEEDTTS</sequence>
<dbReference type="Pfam" id="PF00361">
    <property type="entry name" value="Proton_antipo_M"/>
    <property type="match status" value="1"/>
</dbReference>
<feature type="transmembrane region" description="Helical" evidence="8">
    <location>
        <begin position="343"/>
        <end position="364"/>
    </location>
</feature>
<keyword evidence="10" id="KW-0560">Oxidoreductase</keyword>
<dbReference type="Proteomes" id="UP001304300">
    <property type="component" value="Chromosome"/>
</dbReference>
<feature type="transmembrane region" description="Helical" evidence="8">
    <location>
        <begin position="315"/>
        <end position="337"/>
    </location>
</feature>
<dbReference type="GO" id="GO:0016020">
    <property type="term" value="C:membrane"/>
    <property type="evidence" value="ECO:0007669"/>
    <property type="project" value="UniProtKB-SubCell"/>
</dbReference>
<evidence type="ECO:0000256" key="8">
    <source>
        <dbReference type="SAM" id="Phobius"/>
    </source>
</evidence>
<comment type="subcellular location">
    <subcellularLocation>
        <location evidence="1">Endomembrane system</location>
        <topology evidence="1">Multi-pass membrane protein</topology>
    </subcellularLocation>
    <subcellularLocation>
        <location evidence="6">Membrane</location>
        <topology evidence="6">Multi-pass membrane protein</topology>
    </subcellularLocation>
</comment>
<dbReference type="InterPro" id="IPR010227">
    <property type="entry name" value="NADH_Q_OxRdtase_chainM/4"/>
</dbReference>
<feature type="transmembrane region" description="Helical" evidence="8">
    <location>
        <begin position="38"/>
        <end position="58"/>
    </location>
</feature>
<keyword evidence="3 6" id="KW-0812">Transmembrane</keyword>
<dbReference type="GO" id="GO:0042773">
    <property type="term" value="P:ATP synthesis coupled electron transport"/>
    <property type="evidence" value="ECO:0007669"/>
    <property type="project" value="InterPro"/>
</dbReference>
<feature type="domain" description="NADH:quinone oxidoreductase/Mrp antiporter transmembrane" evidence="9">
    <location>
        <begin position="140"/>
        <end position="432"/>
    </location>
</feature>
<dbReference type="GO" id="GO:0012505">
    <property type="term" value="C:endomembrane system"/>
    <property type="evidence" value="ECO:0007669"/>
    <property type="project" value="UniProtKB-SubCell"/>
</dbReference>
<dbReference type="InterPro" id="IPR001750">
    <property type="entry name" value="ND/Mrp_TM"/>
</dbReference>
<feature type="transmembrane region" description="Helical" evidence="8">
    <location>
        <begin position="419"/>
        <end position="438"/>
    </location>
</feature>
<dbReference type="PRINTS" id="PR01437">
    <property type="entry name" value="NUOXDRDTASE4"/>
</dbReference>
<dbReference type="GO" id="GO:0048039">
    <property type="term" value="F:ubiquinone binding"/>
    <property type="evidence" value="ECO:0007669"/>
    <property type="project" value="TreeGrafter"/>
</dbReference>
<evidence type="ECO:0000256" key="4">
    <source>
        <dbReference type="ARBA" id="ARBA00022989"/>
    </source>
</evidence>
<name>A0AAQ3L8A1_9BACT</name>
<evidence type="ECO:0000313" key="10">
    <source>
        <dbReference type="EMBL" id="WOO39487.1"/>
    </source>
</evidence>
<feature type="transmembrane region" description="Helical" evidence="8">
    <location>
        <begin position="384"/>
        <end position="407"/>
    </location>
</feature>
<feature type="transmembrane region" description="Helical" evidence="8">
    <location>
        <begin position="290"/>
        <end position="308"/>
    </location>
</feature>
<protein>
    <submittedName>
        <fullName evidence="10">NADH-quinone oxidoreductase subunit M</fullName>
        <ecNumber evidence="10">1.6.5.-</ecNumber>
    </submittedName>
</protein>
<evidence type="ECO:0000256" key="3">
    <source>
        <dbReference type="ARBA" id="ARBA00022692"/>
    </source>
</evidence>
<keyword evidence="5 8" id="KW-0472">Membrane</keyword>
<dbReference type="GO" id="GO:0015990">
    <property type="term" value="P:electron transport coupled proton transport"/>
    <property type="evidence" value="ECO:0007669"/>
    <property type="project" value="TreeGrafter"/>
</dbReference>
<proteinExistence type="inferred from homology"/>
<feature type="transmembrane region" description="Helical" evidence="8">
    <location>
        <begin position="143"/>
        <end position="163"/>
    </location>
</feature>
<evidence type="ECO:0000256" key="7">
    <source>
        <dbReference type="SAM" id="MobiDB-lite"/>
    </source>
</evidence>
<feature type="transmembrane region" description="Helical" evidence="8">
    <location>
        <begin position="224"/>
        <end position="246"/>
    </location>
</feature>
<accession>A0AAQ3L8A1</accession>